<keyword evidence="2" id="KW-0001">2Fe-2S</keyword>
<evidence type="ECO:0000256" key="2">
    <source>
        <dbReference type="ARBA" id="ARBA00022714"/>
    </source>
</evidence>
<dbReference type="SUPFAM" id="SSF50022">
    <property type="entry name" value="ISP domain"/>
    <property type="match status" value="1"/>
</dbReference>
<comment type="similarity">
    <text evidence="1">Belongs to the bacterial ring-hydroxylating dioxygenase alpha subunit family.</text>
</comment>
<dbReference type="Gene3D" id="2.102.10.10">
    <property type="entry name" value="Rieske [2Fe-2S] iron-sulphur domain"/>
    <property type="match status" value="1"/>
</dbReference>
<comment type="caution">
    <text evidence="8">The sequence shown here is derived from an EMBL/GenBank/DDBJ whole genome shotgun (WGS) entry which is preliminary data.</text>
</comment>
<name>A0ABP9M895_9BURK</name>
<dbReference type="RefSeq" id="WP_345371396.1">
    <property type="nucleotide sequence ID" value="NZ_BAABKD010000011.1"/>
</dbReference>
<evidence type="ECO:0000256" key="3">
    <source>
        <dbReference type="ARBA" id="ARBA00022723"/>
    </source>
</evidence>
<keyword evidence="6" id="KW-0411">Iron-sulfur</keyword>
<dbReference type="EMBL" id="BAABKD010000011">
    <property type="protein sequence ID" value="GAA5092191.1"/>
    <property type="molecule type" value="Genomic_DNA"/>
</dbReference>
<evidence type="ECO:0000256" key="6">
    <source>
        <dbReference type="ARBA" id="ARBA00023014"/>
    </source>
</evidence>
<evidence type="ECO:0000256" key="5">
    <source>
        <dbReference type="ARBA" id="ARBA00023004"/>
    </source>
</evidence>
<evidence type="ECO:0000313" key="9">
    <source>
        <dbReference type="Proteomes" id="UP001500227"/>
    </source>
</evidence>
<dbReference type="PRINTS" id="PR00090">
    <property type="entry name" value="RNGDIOXGNASE"/>
</dbReference>
<dbReference type="InterPro" id="IPR017941">
    <property type="entry name" value="Rieske_2Fe-2S"/>
</dbReference>
<dbReference type="PANTHER" id="PTHR43756:SF1">
    <property type="entry name" value="3-PHENYLPROPIONATE_CINNAMIC ACID DIOXYGENASE SUBUNIT ALPHA"/>
    <property type="match status" value="1"/>
</dbReference>
<dbReference type="PANTHER" id="PTHR43756">
    <property type="entry name" value="CHOLINE MONOOXYGENASE, CHLOROPLASTIC"/>
    <property type="match status" value="1"/>
</dbReference>
<evidence type="ECO:0000256" key="1">
    <source>
        <dbReference type="ARBA" id="ARBA00008751"/>
    </source>
</evidence>
<sequence>MSKQKVLHLVEEKQLHSDIYTDPKVFEQEMATLFHNAWIYVGHESQVPNTGDYISTRIGNSPVLLVRDAQQNIHVLMNRCAHKGARLVNETKGNLGKMVRCPYHAWTYRLDGSLLSIPMKREYEGTGFETCPAAAGLSTAGDVAIYRGFVFARLSPEGVGFYEYFGDVLQALDAMADSSPVGELEVAGGSIRSRMKCNWKFYLENVNDTVHPISTHESAYHSAEKAAERFEGLDPLSLEQLLPFGSNYDFYSTMGVKTFRNGHSILGTNFSIHTGYADVEGYKDAIRQAHGKERATEVLNFTPQNVIFYPSMAAKGSPQIIRVLRPVSVDETLLEVWVFQPKGASEKLLQRGLNYSRLVYSPMSVVAHDDIHLFESQQRNLQADGNKWINLYRQFDEKELEKEVNEFENANNELVIRNQYRAWKNLMQEN</sequence>
<keyword evidence="3" id="KW-0479">Metal-binding</keyword>
<dbReference type="InterPro" id="IPR001663">
    <property type="entry name" value="Rng_hydr_dOase-A"/>
</dbReference>
<evidence type="ECO:0000256" key="4">
    <source>
        <dbReference type="ARBA" id="ARBA00023002"/>
    </source>
</evidence>
<dbReference type="InterPro" id="IPR036922">
    <property type="entry name" value="Rieske_2Fe-2S_sf"/>
</dbReference>
<accession>A0ABP9M895</accession>
<dbReference type="Gene3D" id="3.90.380.10">
    <property type="entry name" value="Naphthalene 1,2-dioxygenase Alpha Subunit, Chain A, domain 1"/>
    <property type="match status" value="1"/>
</dbReference>
<dbReference type="Pfam" id="PF00355">
    <property type="entry name" value="Rieske"/>
    <property type="match status" value="1"/>
</dbReference>
<feature type="domain" description="Rieske" evidence="7">
    <location>
        <begin position="39"/>
        <end position="118"/>
    </location>
</feature>
<dbReference type="Proteomes" id="UP001500227">
    <property type="component" value="Unassembled WGS sequence"/>
</dbReference>
<dbReference type="Pfam" id="PF00848">
    <property type="entry name" value="Ring_hydroxyl_A"/>
    <property type="match status" value="1"/>
</dbReference>
<dbReference type="PROSITE" id="PS51296">
    <property type="entry name" value="RIESKE"/>
    <property type="match status" value="1"/>
</dbReference>
<keyword evidence="4" id="KW-0560">Oxidoreductase</keyword>
<gene>
    <name evidence="8" type="ORF">GCM10023337_19140</name>
</gene>
<keyword evidence="9" id="KW-1185">Reference proteome</keyword>
<dbReference type="InterPro" id="IPR015879">
    <property type="entry name" value="Ring_hydroxy_dOase_asu_C_dom"/>
</dbReference>
<protein>
    <submittedName>
        <fullName evidence="8">Rieske 2Fe-2S domain-containing protein</fullName>
    </submittedName>
</protein>
<reference evidence="9" key="1">
    <citation type="journal article" date="2019" name="Int. J. Syst. Evol. Microbiol.">
        <title>The Global Catalogue of Microorganisms (GCM) 10K type strain sequencing project: providing services to taxonomists for standard genome sequencing and annotation.</title>
        <authorList>
            <consortium name="The Broad Institute Genomics Platform"/>
            <consortium name="The Broad Institute Genome Sequencing Center for Infectious Disease"/>
            <person name="Wu L."/>
            <person name="Ma J."/>
        </authorList>
    </citation>
    <scope>NUCLEOTIDE SEQUENCE [LARGE SCALE GENOMIC DNA]</scope>
    <source>
        <strain evidence="9">JCM 18423</strain>
    </source>
</reference>
<organism evidence="8 9">
    <name type="scientific">Paenalcaligenes hermetiae</name>
    <dbReference type="NCBI Taxonomy" id="1157987"/>
    <lineage>
        <taxon>Bacteria</taxon>
        <taxon>Pseudomonadati</taxon>
        <taxon>Pseudomonadota</taxon>
        <taxon>Betaproteobacteria</taxon>
        <taxon>Burkholderiales</taxon>
        <taxon>Alcaligenaceae</taxon>
        <taxon>Paenalcaligenes</taxon>
    </lineage>
</organism>
<evidence type="ECO:0000313" key="8">
    <source>
        <dbReference type="EMBL" id="GAA5092191.1"/>
    </source>
</evidence>
<dbReference type="SUPFAM" id="SSF55961">
    <property type="entry name" value="Bet v1-like"/>
    <property type="match status" value="1"/>
</dbReference>
<evidence type="ECO:0000259" key="7">
    <source>
        <dbReference type="PROSITE" id="PS51296"/>
    </source>
</evidence>
<keyword evidence="5" id="KW-0408">Iron</keyword>
<proteinExistence type="inferred from homology"/>